<dbReference type="OrthoDB" id="5464925at2"/>
<dbReference type="RefSeq" id="WP_004618875.1">
    <property type="nucleotide sequence ID" value="NZ_ACXX02000005.1"/>
</dbReference>
<dbReference type="InterPro" id="IPR027417">
    <property type="entry name" value="P-loop_NTPase"/>
</dbReference>
<dbReference type="STRING" id="588581.Cpap_2730"/>
<keyword evidence="2" id="KW-1185">Reference proteome</keyword>
<dbReference type="InterPro" id="IPR023823">
    <property type="entry name" value="CHP04066_peptide_maturation"/>
</dbReference>
<dbReference type="Gene3D" id="3.40.50.300">
    <property type="entry name" value="P-loop containing nucleotide triphosphate hydrolases"/>
    <property type="match status" value="1"/>
</dbReference>
<dbReference type="AlphaFoldDB" id="F1TCC9"/>
<evidence type="ECO:0000313" key="2">
    <source>
        <dbReference type="Proteomes" id="UP000003860"/>
    </source>
</evidence>
<proteinExistence type="predicted"/>
<accession>F1TCC9</accession>
<evidence type="ECO:0000313" key="1">
    <source>
        <dbReference type="EMBL" id="EGD48044.1"/>
    </source>
</evidence>
<comment type="caution">
    <text evidence="1">The sequence shown here is derived from an EMBL/GenBank/DDBJ whole genome shotgun (WGS) entry which is preliminary data.</text>
</comment>
<evidence type="ECO:0008006" key="3">
    <source>
        <dbReference type="Google" id="ProtNLM"/>
    </source>
</evidence>
<gene>
    <name evidence="1" type="ORF">Cpap_2730</name>
</gene>
<dbReference type="Proteomes" id="UP000003860">
    <property type="component" value="Unassembled WGS sequence"/>
</dbReference>
<dbReference type="SUPFAM" id="SSF52540">
    <property type="entry name" value="P-loop containing nucleoside triphosphate hydrolases"/>
    <property type="match status" value="1"/>
</dbReference>
<sequence length="375" mass="43078">MEKNERLLIYPYDMEFTPVLRHRSLLTEYDISCLVSPNGWGFTGKDAGIADRGPDIGITVSSDFEKALDLCDTVMIVESHLPFDFEKYIFKKIISAVKSKKNIICSLSLNKEAIEKISSMCNCEGVYFKYFDGNQSFLSEDIVIEDESIEEIDIPVILTVGIDEKTNKFEIQLALRDKIQKSGYKISQIGTRPYCEMLGFHPFPSFMYGNEISDVNKVLMFNRYIKNIEKTEEPDVIIIGVPGGVMPYNRMITNKFGLLAFEVSQAVIPDVVIASLLYEDCKPEGFDEYTNLFKYKLGFEVDFFNISNMQFDWLKANEEYVKSYISLDYKFIDEKKEKYISNKIPVLNILNKDDSNRMADQTIDKLIGYADVQIV</sequence>
<name>F1TCC9_9FIRM</name>
<dbReference type="NCBIfam" id="TIGR04066">
    <property type="entry name" value="nat_prod_clost"/>
    <property type="match status" value="1"/>
</dbReference>
<organism evidence="1 2">
    <name type="scientific">Ruminiclostridium papyrosolvens DSM 2782</name>
    <dbReference type="NCBI Taxonomy" id="588581"/>
    <lineage>
        <taxon>Bacteria</taxon>
        <taxon>Bacillati</taxon>
        <taxon>Bacillota</taxon>
        <taxon>Clostridia</taxon>
        <taxon>Eubacteriales</taxon>
        <taxon>Oscillospiraceae</taxon>
        <taxon>Ruminiclostridium</taxon>
    </lineage>
</organism>
<dbReference type="EMBL" id="ACXX02000005">
    <property type="protein sequence ID" value="EGD48044.1"/>
    <property type="molecule type" value="Genomic_DNA"/>
</dbReference>
<reference evidence="1" key="2">
    <citation type="submission" date="2011-01" db="EMBL/GenBank/DDBJ databases">
        <title>The Non-contiguous Finished genome of Clostridium papyrosolvens.</title>
        <authorList>
            <person name="Lucas S."/>
            <person name="Copeland A."/>
            <person name="Lapidus A."/>
            <person name="Cheng J.-F."/>
            <person name="Goodwin L."/>
            <person name="Pitluck S."/>
            <person name="Misra M."/>
            <person name="Chertkov O."/>
            <person name="Detter J.C."/>
            <person name="Han C."/>
            <person name="Tapia R."/>
            <person name="Land M."/>
            <person name="Hauser L."/>
            <person name="Kyrpides N."/>
            <person name="Ivanova N."/>
            <person name="Pagani I."/>
            <person name="Mouttaki H."/>
            <person name="He Z."/>
            <person name="Zhou J."/>
            <person name="Hemme C.L."/>
            <person name="Woyke T."/>
        </authorList>
    </citation>
    <scope>NUCLEOTIDE SEQUENCE [LARGE SCALE GENOMIC DNA]</scope>
    <source>
        <strain evidence="1">DSM 2782</strain>
    </source>
</reference>
<protein>
    <recommendedName>
        <fullName evidence="3">TIGR04066 family peptide maturation system protein</fullName>
    </recommendedName>
</protein>
<reference evidence="1" key="1">
    <citation type="submission" date="2009-07" db="EMBL/GenBank/DDBJ databases">
        <authorList>
            <consortium name="US DOE Joint Genome Institute (JGI-PGF)"/>
            <person name="Lucas S."/>
            <person name="Copeland A."/>
            <person name="Lapidus A."/>
            <person name="Glavina del Rio T."/>
            <person name="Tice H."/>
            <person name="Bruce D."/>
            <person name="Goodwin L."/>
            <person name="Pitluck S."/>
            <person name="Larimer F."/>
            <person name="Land M.L."/>
            <person name="Mouttaki H."/>
            <person name="He Z."/>
            <person name="Zhou J."/>
            <person name="Hemme C.L."/>
        </authorList>
    </citation>
    <scope>NUCLEOTIDE SEQUENCE</scope>
    <source>
        <strain evidence="1">DSM 2782</strain>
    </source>
</reference>
<dbReference type="eggNOG" id="ENOG502ZBH1">
    <property type="taxonomic scope" value="Bacteria"/>
</dbReference>